<protein>
    <recommendedName>
        <fullName evidence="13">HMG box domain-containing protein</fullName>
    </recommendedName>
</protein>
<dbReference type="Proteomes" id="UP001642540">
    <property type="component" value="Unassembled WGS sequence"/>
</dbReference>
<dbReference type="SUPFAM" id="SSF47095">
    <property type="entry name" value="HMG-box"/>
    <property type="match status" value="1"/>
</dbReference>
<comment type="similarity">
    <text evidence="3">Belongs to the maelstrom family.</text>
</comment>
<comment type="caution">
    <text evidence="14">The sequence shown here is derived from an EMBL/GenBank/DDBJ whole genome shotgun (WGS) entry which is preliminary data.</text>
</comment>
<keyword evidence="6" id="KW-0221">Differentiation</keyword>
<dbReference type="CDD" id="cd21992">
    <property type="entry name" value="HMG-box_MAEL"/>
    <property type="match status" value="1"/>
</dbReference>
<keyword evidence="10" id="KW-0469">Meiosis</keyword>
<feature type="compositionally biased region" description="Low complexity" evidence="12">
    <location>
        <begin position="495"/>
        <end position="512"/>
    </location>
</feature>
<dbReference type="EMBL" id="CAXLJM020000042">
    <property type="protein sequence ID" value="CAL8109873.1"/>
    <property type="molecule type" value="Genomic_DNA"/>
</dbReference>
<evidence type="ECO:0000256" key="3">
    <source>
        <dbReference type="ARBA" id="ARBA00007057"/>
    </source>
</evidence>
<evidence type="ECO:0000256" key="7">
    <source>
        <dbReference type="ARBA" id="ARBA00023125"/>
    </source>
</evidence>
<reference evidence="14 15" key="1">
    <citation type="submission" date="2024-08" db="EMBL/GenBank/DDBJ databases">
        <authorList>
            <person name="Cucini C."/>
            <person name="Frati F."/>
        </authorList>
    </citation>
    <scope>NUCLEOTIDE SEQUENCE [LARGE SCALE GENOMIC DNA]</scope>
</reference>
<dbReference type="InterPro" id="IPR039259">
    <property type="entry name" value="Protein_maelstrom"/>
</dbReference>
<dbReference type="InterPro" id="IPR009071">
    <property type="entry name" value="HMG_box_dom"/>
</dbReference>
<feature type="compositionally biased region" description="Low complexity" evidence="12">
    <location>
        <begin position="423"/>
        <end position="434"/>
    </location>
</feature>
<evidence type="ECO:0000256" key="12">
    <source>
        <dbReference type="SAM" id="MobiDB-lite"/>
    </source>
</evidence>
<evidence type="ECO:0000256" key="4">
    <source>
        <dbReference type="ARBA" id="ARBA00022473"/>
    </source>
</evidence>
<organism evidence="14 15">
    <name type="scientific">Orchesella dallaii</name>
    <dbReference type="NCBI Taxonomy" id="48710"/>
    <lineage>
        <taxon>Eukaryota</taxon>
        <taxon>Metazoa</taxon>
        <taxon>Ecdysozoa</taxon>
        <taxon>Arthropoda</taxon>
        <taxon>Hexapoda</taxon>
        <taxon>Collembola</taxon>
        <taxon>Entomobryomorpha</taxon>
        <taxon>Entomobryoidea</taxon>
        <taxon>Orchesellidae</taxon>
        <taxon>Orchesellinae</taxon>
        <taxon>Orchesella</taxon>
    </lineage>
</organism>
<dbReference type="PANTHER" id="PTHR21358">
    <property type="entry name" value="PROTEIN MAELSTROM HOMOLOG"/>
    <property type="match status" value="1"/>
</dbReference>
<evidence type="ECO:0000256" key="10">
    <source>
        <dbReference type="ARBA" id="ARBA00023254"/>
    </source>
</evidence>
<dbReference type="PROSITE" id="PS50118">
    <property type="entry name" value="HMG_BOX_2"/>
    <property type="match status" value="1"/>
</dbReference>
<feature type="domain" description="HMG box" evidence="13">
    <location>
        <begin position="5"/>
        <end position="75"/>
    </location>
</feature>
<dbReference type="Gene3D" id="1.10.30.10">
    <property type="entry name" value="High mobility group box domain"/>
    <property type="match status" value="1"/>
</dbReference>
<proteinExistence type="inferred from homology"/>
<dbReference type="InterPro" id="IPR036910">
    <property type="entry name" value="HMG_box_dom_sf"/>
</dbReference>
<feature type="compositionally biased region" description="Basic residues" evidence="12">
    <location>
        <begin position="560"/>
        <end position="569"/>
    </location>
</feature>
<keyword evidence="7 11" id="KW-0238">DNA-binding</keyword>
<keyword evidence="15" id="KW-1185">Reference proteome</keyword>
<dbReference type="PANTHER" id="PTHR21358:SF4">
    <property type="entry name" value="PROTEIN MAELSTROM HOMOLOG"/>
    <property type="match status" value="1"/>
</dbReference>
<comment type="subcellular location">
    <subcellularLocation>
        <location evidence="2">Cytoplasm</location>
    </subcellularLocation>
    <subcellularLocation>
        <location evidence="1">Nucleus</location>
    </subcellularLocation>
</comment>
<evidence type="ECO:0000256" key="8">
    <source>
        <dbReference type="ARBA" id="ARBA00023158"/>
    </source>
</evidence>
<accession>A0ABP1QPE6</accession>
<evidence type="ECO:0000313" key="15">
    <source>
        <dbReference type="Proteomes" id="UP001642540"/>
    </source>
</evidence>
<evidence type="ECO:0000313" key="14">
    <source>
        <dbReference type="EMBL" id="CAL8109873.1"/>
    </source>
</evidence>
<feature type="region of interest" description="Disordered" evidence="12">
    <location>
        <begin position="419"/>
        <end position="569"/>
    </location>
</feature>
<evidence type="ECO:0000256" key="6">
    <source>
        <dbReference type="ARBA" id="ARBA00022782"/>
    </source>
</evidence>
<evidence type="ECO:0000256" key="5">
    <source>
        <dbReference type="ARBA" id="ARBA00022490"/>
    </source>
</evidence>
<dbReference type="Pfam" id="PF13017">
    <property type="entry name" value="Maelstrom"/>
    <property type="match status" value="1"/>
</dbReference>
<evidence type="ECO:0000256" key="9">
    <source>
        <dbReference type="ARBA" id="ARBA00023242"/>
    </source>
</evidence>
<evidence type="ECO:0000256" key="11">
    <source>
        <dbReference type="PROSITE-ProRule" id="PRU00267"/>
    </source>
</evidence>
<dbReference type="Pfam" id="PF09011">
    <property type="entry name" value="HMG_box_2"/>
    <property type="match status" value="1"/>
</dbReference>
<keyword evidence="8" id="KW-0943">RNA-mediated gene silencing</keyword>
<gene>
    <name evidence="14" type="ORF">ODALV1_LOCUS13766</name>
</gene>
<keyword evidence="5" id="KW-0963">Cytoplasm</keyword>
<keyword evidence="9 11" id="KW-0539">Nucleus</keyword>
<feature type="compositionally biased region" description="Acidic residues" evidence="12">
    <location>
        <begin position="440"/>
        <end position="450"/>
    </location>
</feature>
<evidence type="ECO:0000259" key="13">
    <source>
        <dbReference type="PROSITE" id="PS50118"/>
    </source>
</evidence>
<keyword evidence="4" id="KW-0217">Developmental protein</keyword>
<evidence type="ECO:0000256" key="2">
    <source>
        <dbReference type="ARBA" id="ARBA00004496"/>
    </source>
</evidence>
<evidence type="ECO:0000256" key="1">
    <source>
        <dbReference type="ARBA" id="ARBA00004123"/>
    </source>
</evidence>
<dbReference type="InterPro" id="IPR024970">
    <property type="entry name" value="Maelstrom"/>
</dbReference>
<name>A0ABP1QPE6_9HEXA</name>
<sequence length="569" mass="63181">MPKLKKAPRNSYFFFITKRREMAEAEGYIIRGGFQEASHAFGSEWGRLSKEERAPYEEMAKEAKEQDKYNVGNKFTTSGESYAQVFQQDLERQTAQQQMETFVDSMTSGSEAGNRIYIFMKCVYSVEMIKDKKTRSYLPAEISLAAFTLKGGIKSVYTTLIDTQKVPMGYASSAAENAEDSLLPLPGHSSYTPETRDYIQILGKIFGFTNHFQKGEGGYDMPGHYRVFFCQEAEKEPIISGLQWLINQLEEGKTRKKYENLMATVKVYGFNKLILGMAKEAKKVNPSYSNYMVTYQLNPSADSILLKGNYDYRPEIACLFHGSGTGNRRMNNCAQSIVMRRIFMLFEEFVTAYNYEWTERHKIDNVVKGFQPTMIEERREVKPVENVVVTEIPDWLKDDPKPKSKAHFPSPSLEGCCEPSWLNSEPASSPSNSAKCDEAMGPDEDYDDDGLPAWTRASPPASTFQDEDFPSLGGDGGPPSGGSAATWGGRGRGRGLSTYSSSQSEEYTSGSGPSMRSPPQAPTYASKGRGRGLASSAATASMEFDGEDFPTLGSTIAGRGRGRGRGGNK</sequence>
<feature type="DNA-binding region" description="HMG box" evidence="11">
    <location>
        <begin position="5"/>
        <end position="75"/>
    </location>
</feature>